<dbReference type="Proteomes" id="UP000286113">
    <property type="component" value="Unassembled WGS sequence"/>
</dbReference>
<name>A0A3R5ZPP1_9BACT</name>
<evidence type="ECO:0000256" key="9">
    <source>
        <dbReference type="ARBA" id="ARBA00023136"/>
    </source>
</evidence>
<dbReference type="InterPro" id="IPR051045">
    <property type="entry name" value="TonB-dependent_transducer"/>
</dbReference>
<feature type="transmembrane region" description="Helical" evidence="10">
    <location>
        <begin position="30"/>
        <end position="49"/>
    </location>
</feature>
<evidence type="ECO:0000256" key="6">
    <source>
        <dbReference type="ARBA" id="ARBA00022692"/>
    </source>
</evidence>
<comment type="similarity">
    <text evidence="2">Belongs to the TonB family.</text>
</comment>
<keyword evidence="8 10" id="KW-1133">Transmembrane helix</keyword>
<reference evidence="14 15" key="1">
    <citation type="submission" date="2018-08" db="EMBL/GenBank/DDBJ databases">
        <title>A genome reference for cultivated species of the human gut microbiota.</title>
        <authorList>
            <person name="Zou Y."/>
            <person name="Xue W."/>
            <person name="Luo G."/>
        </authorList>
    </citation>
    <scope>NUCLEOTIDE SEQUENCE [LARGE SCALE GENOMIC DNA]</scope>
    <source>
        <strain evidence="12 15">AF22-1</strain>
        <strain evidence="13 14">AM16-54</strain>
    </source>
</reference>
<dbReference type="GO" id="GO:0098797">
    <property type="term" value="C:plasma membrane protein complex"/>
    <property type="evidence" value="ECO:0007669"/>
    <property type="project" value="TreeGrafter"/>
</dbReference>
<comment type="subcellular location">
    <subcellularLocation>
        <location evidence="1">Cell inner membrane</location>
        <topology evidence="1">Single-pass membrane protein</topology>
        <orientation evidence="1">Periplasmic side</orientation>
    </subcellularLocation>
</comment>
<sequence>MKEKNYQEETYFLGKAQETRYTKSHIYKKVFGIAACVIAIIGITLVLMFKPQSVSQPHVLKTIAVLPEGGQMPIFNGNGDINDFLRWVMTNIQYPKGLEDKPARVVINFTVQKDGTLGLFKVLEAPKAKAYEQTVIELLKRSPHWKPARLSDGEEVNMEFTLPVVFTPEVRKK</sequence>
<feature type="domain" description="TonB C-terminal" evidence="11">
    <location>
        <begin position="103"/>
        <end position="167"/>
    </location>
</feature>
<evidence type="ECO:0000256" key="3">
    <source>
        <dbReference type="ARBA" id="ARBA00022448"/>
    </source>
</evidence>
<evidence type="ECO:0000313" key="15">
    <source>
        <dbReference type="Proteomes" id="UP000286113"/>
    </source>
</evidence>
<dbReference type="PANTHER" id="PTHR33446:SF2">
    <property type="entry name" value="PROTEIN TONB"/>
    <property type="match status" value="1"/>
</dbReference>
<evidence type="ECO:0000256" key="5">
    <source>
        <dbReference type="ARBA" id="ARBA00022519"/>
    </source>
</evidence>
<evidence type="ECO:0000313" key="13">
    <source>
        <dbReference type="EMBL" id="RHH83534.1"/>
    </source>
</evidence>
<dbReference type="PANTHER" id="PTHR33446">
    <property type="entry name" value="PROTEIN TONB-RELATED"/>
    <property type="match status" value="1"/>
</dbReference>
<evidence type="ECO:0000256" key="1">
    <source>
        <dbReference type="ARBA" id="ARBA00004383"/>
    </source>
</evidence>
<dbReference type="AlphaFoldDB" id="A0A3R5ZPP1"/>
<accession>A0A3R5ZPP1</accession>
<dbReference type="Pfam" id="PF03544">
    <property type="entry name" value="TonB_C"/>
    <property type="match status" value="1"/>
</dbReference>
<dbReference type="SUPFAM" id="SSF74653">
    <property type="entry name" value="TolA/TonB C-terminal domain"/>
    <property type="match status" value="1"/>
</dbReference>
<dbReference type="InterPro" id="IPR006260">
    <property type="entry name" value="TonB/TolA_C"/>
</dbReference>
<evidence type="ECO:0000256" key="4">
    <source>
        <dbReference type="ARBA" id="ARBA00022475"/>
    </source>
</evidence>
<evidence type="ECO:0000256" key="8">
    <source>
        <dbReference type="ARBA" id="ARBA00022989"/>
    </source>
</evidence>
<dbReference type="InterPro" id="IPR037682">
    <property type="entry name" value="TonB_C"/>
</dbReference>
<proteinExistence type="inferred from homology"/>
<comment type="caution">
    <text evidence="13">The sequence shown here is derived from an EMBL/GenBank/DDBJ whole genome shotgun (WGS) entry which is preliminary data.</text>
</comment>
<keyword evidence="3" id="KW-0813">Transport</keyword>
<evidence type="ECO:0000313" key="14">
    <source>
        <dbReference type="Proteomes" id="UP000284548"/>
    </source>
</evidence>
<keyword evidence="6 10" id="KW-0812">Transmembrane</keyword>
<keyword evidence="7" id="KW-0653">Protein transport</keyword>
<keyword evidence="5" id="KW-0997">Cell inner membrane</keyword>
<dbReference type="NCBIfam" id="TIGR01352">
    <property type="entry name" value="tonB_Cterm"/>
    <property type="match status" value="1"/>
</dbReference>
<dbReference type="Gene3D" id="3.30.1150.10">
    <property type="match status" value="1"/>
</dbReference>
<dbReference type="Proteomes" id="UP000284548">
    <property type="component" value="Unassembled WGS sequence"/>
</dbReference>
<evidence type="ECO:0000256" key="2">
    <source>
        <dbReference type="ARBA" id="ARBA00006555"/>
    </source>
</evidence>
<dbReference type="EMBL" id="QRKB01000010">
    <property type="protein sequence ID" value="RHH83534.1"/>
    <property type="molecule type" value="Genomic_DNA"/>
</dbReference>
<dbReference type="GO" id="GO:0055085">
    <property type="term" value="P:transmembrane transport"/>
    <property type="evidence" value="ECO:0007669"/>
    <property type="project" value="InterPro"/>
</dbReference>
<evidence type="ECO:0000256" key="10">
    <source>
        <dbReference type="SAM" id="Phobius"/>
    </source>
</evidence>
<evidence type="ECO:0000259" key="11">
    <source>
        <dbReference type="Pfam" id="PF03544"/>
    </source>
</evidence>
<protein>
    <submittedName>
        <fullName evidence="13">Energy transducer TonB</fullName>
    </submittedName>
</protein>
<dbReference type="EMBL" id="QRVN01000018">
    <property type="protein sequence ID" value="RGS46616.1"/>
    <property type="molecule type" value="Genomic_DNA"/>
</dbReference>
<evidence type="ECO:0000313" key="12">
    <source>
        <dbReference type="EMBL" id="RGS46616.1"/>
    </source>
</evidence>
<keyword evidence="9 10" id="KW-0472">Membrane</keyword>
<organism evidence="13 14">
    <name type="scientific">Segatella copri</name>
    <dbReference type="NCBI Taxonomy" id="165179"/>
    <lineage>
        <taxon>Bacteria</taxon>
        <taxon>Pseudomonadati</taxon>
        <taxon>Bacteroidota</taxon>
        <taxon>Bacteroidia</taxon>
        <taxon>Bacteroidales</taxon>
        <taxon>Prevotellaceae</taxon>
        <taxon>Segatella</taxon>
    </lineage>
</organism>
<gene>
    <name evidence="13" type="ORF">DW192_05785</name>
    <name evidence="12" type="ORF">DWX90_09225</name>
</gene>
<dbReference type="GO" id="GO:0031992">
    <property type="term" value="F:energy transducer activity"/>
    <property type="evidence" value="ECO:0007669"/>
    <property type="project" value="TreeGrafter"/>
</dbReference>
<keyword evidence="4" id="KW-1003">Cell membrane</keyword>
<evidence type="ECO:0000256" key="7">
    <source>
        <dbReference type="ARBA" id="ARBA00022927"/>
    </source>
</evidence>
<dbReference type="GO" id="GO:0015031">
    <property type="term" value="P:protein transport"/>
    <property type="evidence" value="ECO:0007669"/>
    <property type="project" value="UniProtKB-KW"/>
</dbReference>